<comment type="caution">
    <text evidence="1">The sequence shown here is derived from an EMBL/GenBank/DDBJ whole genome shotgun (WGS) entry which is preliminary data.</text>
</comment>
<dbReference type="EMBL" id="MNBE01000302">
    <property type="protein sequence ID" value="OKP11119.1"/>
    <property type="molecule type" value="Genomic_DNA"/>
</dbReference>
<evidence type="ECO:0000313" key="1">
    <source>
        <dbReference type="EMBL" id="OKP11119.1"/>
    </source>
</evidence>
<organism evidence="1 2">
    <name type="scientific">Penicillium subrubescens</name>
    <dbReference type="NCBI Taxonomy" id="1316194"/>
    <lineage>
        <taxon>Eukaryota</taxon>
        <taxon>Fungi</taxon>
        <taxon>Dikarya</taxon>
        <taxon>Ascomycota</taxon>
        <taxon>Pezizomycotina</taxon>
        <taxon>Eurotiomycetes</taxon>
        <taxon>Eurotiomycetidae</taxon>
        <taxon>Eurotiales</taxon>
        <taxon>Aspergillaceae</taxon>
        <taxon>Penicillium</taxon>
    </lineage>
</organism>
<reference evidence="1 2" key="1">
    <citation type="submission" date="2016-10" db="EMBL/GenBank/DDBJ databases">
        <title>Genome sequence of the ascomycete fungus Penicillium subrubescens.</title>
        <authorList>
            <person name="De Vries R.P."/>
            <person name="Peng M."/>
            <person name="Dilokpimol A."/>
            <person name="Hilden K."/>
            <person name="Makela M.R."/>
            <person name="Grigoriev I."/>
            <person name="Riley R."/>
            <person name="Granchi Z."/>
        </authorList>
    </citation>
    <scope>NUCLEOTIDE SEQUENCE [LARGE SCALE GENOMIC DNA]</scope>
    <source>
        <strain evidence="1 2">CBS 132785</strain>
    </source>
</reference>
<protein>
    <submittedName>
        <fullName evidence="1">Uncharacterized protein</fullName>
    </submittedName>
</protein>
<accession>A0A1Q5UF75</accession>
<proteinExistence type="predicted"/>
<dbReference type="Proteomes" id="UP000186955">
    <property type="component" value="Unassembled WGS sequence"/>
</dbReference>
<evidence type="ECO:0000313" key="2">
    <source>
        <dbReference type="Proteomes" id="UP000186955"/>
    </source>
</evidence>
<name>A0A1Q5UF75_9EURO</name>
<sequence length="57" mass="6720">WRKRRMPSTILGGPVQPVYRRSQCHRAADQQCLARDAVFVGQPVWLTRLLRFADRRV</sequence>
<dbReference type="AlphaFoldDB" id="A0A1Q5UF75"/>
<gene>
    <name evidence="1" type="ORF">PENSUB_3452</name>
</gene>
<keyword evidence="2" id="KW-1185">Reference proteome</keyword>
<feature type="non-terminal residue" evidence="1">
    <location>
        <position position="1"/>
    </location>
</feature>